<evidence type="ECO:0000256" key="1">
    <source>
        <dbReference type="SAM" id="MobiDB-lite"/>
    </source>
</evidence>
<gene>
    <name evidence="2" type="ORF">SMN809_LOCUS76493</name>
</gene>
<feature type="compositionally biased region" description="Low complexity" evidence="1">
    <location>
        <begin position="40"/>
        <end position="50"/>
    </location>
</feature>
<name>A0A8S3IPK9_9BILA</name>
<feature type="compositionally biased region" description="Polar residues" evidence="1">
    <location>
        <begin position="9"/>
        <end position="39"/>
    </location>
</feature>
<accession>A0A8S3IPK9</accession>
<protein>
    <submittedName>
        <fullName evidence="2">Uncharacterized protein</fullName>
    </submittedName>
</protein>
<dbReference type="AlphaFoldDB" id="A0A8S3IPK9"/>
<feature type="compositionally biased region" description="Basic and acidic residues" evidence="1">
    <location>
        <begin position="72"/>
        <end position="83"/>
    </location>
</feature>
<reference evidence="2" key="1">
    <citation type="submission" date="2021-02" db="EMBL/GenBank/DDBJ databases">
        <authorList>
            <person name="Nowell W R."/>
        </authorList>
    </citation>
    <scope>NUCLEOTIDE SEQUENCE</scope>
</reference>
<dbReference type="Proteomes" id="UP000676336">
    <property type="component" value="Unassembled WGS sequence"/>
</dbReference>
<comment type="caution">
    <text evidence="2">The sequence shown here is derived from an EMBL/GenBank/DDBJ whole genome shotgun (WGS) entry which is preliminary data.</text>
</comment>
<proteinExistence type="predicted"/>
<evidence type="ECO:0000313" key="3">
    <source>
        <dbReference type="Proteomes" id="UP000676336"/>
    </source>
</evidence>
<organism evidence="2 3">
    <name type="scientific">Rotaria magnacalcarata</name>
    <dbReference type="NCBI Taxonomy" id="392030"/>
    <lineage>
        <taxon>Eukaryota</taxon>
        <taxon>Metazoa</taxon>
        <taxon>Spiralia</taxon>
        <taxon>Gnathifera</taxon>
        <taxon>Rotifera</taxon>
        <taxon>Eurotatoria</taxon>
        <taxon>Bdelloidea</taxon>
        <taxon>Philodinida</taxon>
        <taxon>Philodinidae</taxon>
        <taxon>Rotaria</taxon>
    </lineage>
</organism>
<evidence type="ECO:0000313" key="2">
    <source>
        <dbReference type="EMBL" id="CAF5204481.1"/>
    </source>
</evidence>
<feature type="region of interest" description="Disordered" evidence="1">
    <location>
        <begin position="1"/>
        <end position="83"/>
    </location>
</feature>
<feature type="non-terminal residue" evidence="2">
    <location>
        <position position="83"/>
    </location>
</feature>
<sequence>MSSSPSSSKNNTFVQSQAQHFNRQNNSSLNSPMNINNRQSSGLSSSSTTTRIVGPRPFYRSRVTPDPFDYTNNDRQENDYQEN</sequence>
<dbReference type="EMBL" id="CAJOBI010334981">
    <property type="protein sequence ID" value="CAF5204481.1"/>
    <property type="molecule type" value="Genomic_DNA"/>
</dbReference>